<dbReference type="EMBL" id="AEPV01000078">
    <property type="protein sequence ID" value="EFU73124.1"/>
    <property type="molecule type" value="Genomic_DNA"/>
</dbReference>
<comment type="subcellular location">
    <subcellularLocation>
        <location evidence="1">Cell membrane</location>
        <topology evidence="1">Multi-pass membrane protein</topology>
    </subcellularLocation>
</comment>
<dbReference type="EC" id="3.6.3.44" evidence="12"/>
<evidence type="ECO:0000259" key="10">
    <source>
        <dbReference type="PROSITE" id="PS50893"/>
    </source>
</evidence>
<feature type="transmembrane region" description="Helical" evidence="9">
    <location>
        <begin position="97"/>
        <end position="122"/>
    </location>
</feature>
<dbReference type="HOGENOM" id="CLU_000604_84_3_9"/>
<dbReference type="PATRIC" id="fig|888064.11.peg.1336"/>
<dbReference type="SUPFAM" id="SSF52540">
    <property type="entry name" value="P-loop containing nucleoside triphosphate hydrolases"/>
    <property type="match status" value="1"/>
</dbReference>
<feature type="transmembrane region" description="Helical" evidence="9">
    <location>
        <begin position="176"/>
        <end position="193"/>
    </location>
</feature>
<keyword evidence="5" id="KW-0547">Nucleotide-binding</keyword>
<dbReference type="Pfam" id="PF00005">
    <property type="entry name" value="ABC_tran"/>
    <property type="match status" value="1"/>
</dbReference>
<dbReference type="SMART" id="SM00382">
    <property type="entry name" value="AAA"/>
    <property type="match status" value="1"/>
</dbReference>
<feature type="transmembrane region" description="Helical" evidence="9">
    <location>
        <begin position="199"/>
        <end position="218"/>
    </location>
</feature>
<dbReference type="STRING" id="888064.HMPREF9088_2022"/>
<keyword evidence="6 12" id="KW-0067">ATP-binding</keyword>
<evidence type="ECO:0000256" key="7">
    <source>
        <dbReference type="ARBA" id="ARBA00022989"/>
    </source>
</evidence>
<keyword evidence="2" id="KW-0813">Transport</keyword>
<name>E6LI32_ENTI1</name>
<dbReference type="InterPro" id="IPR027417">
    <property type="entry name" value="P-loop_NTPase"/>
</dbReference>
<accession>E6LI32</accession>
<dbReference type="PANTHER" id="PTHR43394:SF1">
    <property type="entry name" value="ATP-BINDING CASSETTE SUB-FAMILY B MEMBER 10, MITOCHONDRIAL"/>
    <property type="match status" value="1"/>
</dbReference>
<evidence type="ECO:0000256" key="1">
    <source>
        <dbReference type="ARBA" id="ARBA00004651"/>
    </source>
</evidence>
<evidence type="ECO:0000313" key="13">
    <source>
        <dbReference type="Proteomes" id="UP000010296"/>
    </source>
</evidence>
<dbReference type="GO" id="GO:0015421">
    <property type="term" value="F:ABC-type oligopeptide transporter activity"/>
    <property type="evidence" value="ECO:0007669"/>
    <property type="project" value="TreeGrafter"/>
</dbReference>
<dbReference type="OrthoDB" id="9770415at2"/>
<sequence>MAEKEQPRRPRGGMGPGAGIGAVEKAKDFKGTIKKLLSYMGAYKVAIFFVMIFAAASTIFNIWGPKILSKAITELFNGLIKKYQGTGSINFDKIGSILLFMLGLYAIAALFGIIQGWIMSGISQKITYRMRKEISEKINRMPMNYFESRTTGEVLSRITNDVDTLGQSLNQSITQLITSTFTVVGVIAMMLSISVPMTGVAILIVPISLVLILLVVKLSQKYFKTQQKYLGKINGQVEETIGGYNIVHLFNEEENALNEFTKQNDILFKSAWKSQFLSGLMQPIMNFVGNLGYVAVAIVGGIYAYNGKITVGDIQAFIQYVRNLTQPIAQMAQVSNMLQSMAAAAERVFEFLNEEEEAQTVENPVKIGRVRGEVDFEHVHFGYTPDRIIINDFSSHVNPGEMVAIVGPTGAGKTTIVKLLMRFYDVNAGAIKIDGHNIQDFNRTDLRANIGMVLQDTWLFKGTILDNLRYGNLEATDEEVYAAAKAAHVHHFIETLPGGYNMVLNEESSNISQGQKQLLTIARAILADKPILILDEATSSVDTRTEVLIQQAMNNLMAGRTSFVIAHRLSTIKDADKILYMQDGDIKEQGTHEELLAQNGYYAALYNSQFEELAG</sequence>
<dbReference type="AlphaFoldDB" id="E6LI32"/>
<dbReference type="PROSITE" id="PS50893">
    <property type="entry name" value="ABC_TRANSPORTER_2"/>
    <property type="match status" value="1"/>
</dbReference>
<evidence type="ECO:0000256" key="4">
    <source>
        <dbReference type="ARBA" id="ARBA00022692"/>
    </source>
</evidence>
<evidence type="ECO:0000256" key="3">
    <source>
        <dbReference type="ARBA" id="ARBA00022475"/>
    </source>
</evidence>
<dbReference type="PROSITE" id="PS50929">
    <property type="entry name" value="ABC_TM1F"/>
    <property type="match status" value="1"/>
</dbReference>
<organism evidence="12 13">
    <name type="scientific">Enterococcus italicus (strain DSM 15952 / CCUG 50447 / LMG 22039 / TP 1.5)</name>
    <dbReference type="NCBI Taxonomy" id="888064"/>
    <lineage>
        <taxon>Bacteria</taxon>
        <taxon>Bacillati</taxon>
        <taxon>Bacillota</taxon>
        <taxon>Bacilli</taxon>
        <taxon>Lactobacillales</taxon>
        <taxon>Enterococcaceae</taxon>
        <taxon>Enterococcus</taxon>
    </lineage>
</organism>
<dbReference type="eggNOG" id="COG1132">
    <property type="taxonomic scope" value="Bacteria"/>
</dbReference>
<keyword evidence="7 9" id="KW-1133">Transmembrane helix</keyword>
<dbReference type="SUPFAM" id="SSF90123">
    <property type="entry name" value="ABC transporter transmembrane region"/>
    <property type="match status" value="1"/>
</dbReference>
<feature type="domain" description="ABC transporter" evidence="10">
    <location>
        <begin position="374"/>
        <end position="608"/>
    </location>
</feature>
<dbReference type="InterPro" id="IPR003593">
    <property type="entry name" value="AAA+_ATPase"/>
</dbReference>
<dbReference type="InterPro" id="IPR011527">
    <property type="entry name" value="ABC1_TM_dom"/>
</dbReference>
<evidence type="ECO:0000256" key="2">
    <source>
        <dbReference type="ARBA" id="ARBA00022448"/>
    </source>
</evidence>
<keyword evidence="4 9" id="KW-0812">Transmembrane</keyword>
<feature type="transmembrane region" description="Helical" evidence="9">
    <location>
        <begin position="42"/>
        <end position="63"/>
    </location>
</feature>
<dbReference type="CDD" id="cd18547">
    <property type="entry name" value="ABC_6TM_Tm288_like"/>
    <property type="match status" value="1"/>
</dbReference>
<evidence type="ECO:0000259" key="11">
    <source>
        <dbReference type="PROSITE" id="PS50929"/>
    </source>
</evidence>
<keyword evidence="8 9" id="KW-0472">Membrane</keyword>
<reference evidence="12 13" key="1">
    <citation type="submission" date="2010-12" db="EMBL/GenBank/DDBJ databases">
        <authorList>
            <person name="Muzny D."/>
            <person name="Qin X."/>
            <person name="Deng J."/>
            <person name="Jiang H."/>
            <person name="Liu Y."/>
            <person name="Qu J."/>
            <person name="Song X.-Z."/>
            <person name="Zhang L."/>
            <person name="Thornton R."/>
            <person name="Coyle M."/>
            <person name="Francisco L."/>
            <person name="Jackson L."/>
            <person name="Javaid M."/>
            <person name="Korchina V."/>
            <person name="Kovar C."/>
            <person name="Mata R."/>
            <person name="Mathew T."/>
            <person name="Ngo R."/>
            <person name="Nguyen L."/>
            <person name="Nguyen N."/>
            <person name="Okwuonu G."/>
            <person name="Ongeri F."/>
            <person name="Pham C."/>
            <person name="Simmons D."/>
            <person name="Wilczek-Boney K."/>
            <person name="Hale W."/>
            <person name="Jakkamsetti A."/>
            <person name="Pham P."/>
            <person name="Ruth R."/>
            <person name="San Lucas F."/>
            <person name="Warren J."/>
            <person name="Zhang J."/>
            <person name="Zhao Z."/>
            <person name="Zhou C."/>
            <person name="Zhu D."/>
            <person name="Lee S."/>
            <person name="Bess C."/>
            <person name="Blankenburg K."/>
            <person name="Forbes L."/>
            <person name="Fu Q."/>
            <person name="Gubbala S."/>
            <person name="Hirani K."/>
            <person name="Jayaseelan J.C."/>
            <person name="Lara F."/>
            <person name="Munidasa M."/>
            <person name="Palculict T."/>
            <person name="Patil S."/>
            <person name="Pu L.-L."/>
            <person name="Saada N."/>
            <person name="Tang L."/>
            <person name="Weissenberger G."/>
            <person name="Zhu Y."/>
            <person name="Hemphill L."/>
            <person name="Shang Y."/>
            <person name="Youmans B."/>
            <person name="Ayvaz T."/>
            <person name="Ross M."/>
            <person name="Santibanez J."/>
            <person name="Aqrawi P."/>
            <person name="Gross S."/>
            <person name="Joshi V."/>
            <person name="Fowler G."/>
            <person name="Nazareth L."/>
            <person name="Reid J."/>
            <person name="Worley K."/>
            <person name="Petrosino J."/>
            <person name="Highlander S."/>
            <person name="Gibbs R."/>
        </authorList>
    </citation>
    <scope>NUCLEOTIDE SEQUENCE [LARGE SCALE GENOMIC DNA]</scope>
    <source>
        <strain evidence="13">DSM 15952 / CCUG 50447 / LMG 22039 / TP 1.5</strain>
    </source>
</reference>
<evidence type="ECO:0000256" key="8">
    <source>
        <dbReference type="ARBA" id="ARBA00023136"/>
    </source>
</evidence>
<comment type="caution">
    <text evidence="12">The sequence shown here is derived from an EMBL/GenBank/DDBJ whole genome shotgun (WGS) entry which is preliminary data.</text>
</comment>
<keyword evidence="13" id="KW-1185">Reference proteome</keyword>
<evidence type="ECO:0000313" key="12">
    <source>
        <dbReference type="EMBL" id="EFU73124.1"/>
    </source>
</evidence>
<feature type="transmembrane region" description="Helical" evidence="9">
    <location>
        <begin position="284"/>
        <end position="305"/>
    </location>
</feature>
<dbReference type="GO" id="GO:0016887">
    <property type="term" value="F:ATP hydrolysis activity"/>
    <property type="evidence" value="ECO:0007669"/>
    <property type="project" value="InterPro"/>
</dbReference>
<dbReference type="Gene3D" id="1.20.1560.10">
    <property type="entry name" value="ABC transporter type 1, transmembrane domain"/>
    <property type="match status" value="1"/>
</dbReference>
<evidence type="ECO:0000256" key="9">
    <source>
        <dbReference type="SAM" id="Phobius"/>
    </source>
</evidence>
<dbReference type="InterPro" id="IPR017871">
    <property type="entry name" value="ABC_transporter-like_CS"/>
</dbReference>
<dbReference type="PROSITE" id="PS00211">
    <property type="entry name" value="ABC_TRANSPORTER_1"/>
    <property type="match status" value="1"/>
</dbReference>
<dbReference type="Pfam" id="PF00664">
    <property type="entry name" value="ABC_membrane"/>
    <property type="match status" value="1"/>
</dbReference>
<dbReference type="RefSeq" id="WP_007209033.1">
    <property type="nucleotide sequence ID" value="NZ_GL622241.1"/>
</dbReference>
<dbReference type="Gene3D" id="3.40.50.300">
    <property type="entry name" value="P-loop containing nucleotide triphosphate hydrolases"/>
    <property type="match status" value="1"/>
</dbReference>
<dbReference type="Proteomes" id="UP000010296">
    <property type="component" value="Unassembled WGS sequence"/>
</dbReference>
<keyword evidence="3" id="KW-1003">Cell membrane</keyword>
<evidence type="ECO:0000256" key="5">
    <source>
        <dbReference type="ARBA" id="ARBA00022741"/>
    </source>
</evidence>
<dbReference type="InterPro" id="IPR039421">
    <property type="entry name" value="Type_1_exporter"/>
</dbReference>
<protein>
    <submittedName>
        <fullName evidence="12">ABC transporter, ATP-binding protein</fullName>
        <ecNumber evidence="12">3.6.3.44</ecNumber>
    </submittedName>
</protein>
<feature type="domain" description="ABC transmembrane type-1" evidence="11">
    <location>
        <begin position="48"/>
        <end position="340"/>
    </location>
</feature>
<dbReference type="FunFam" id="3.40.50.300:FF:000287">
    <property type="entry name" value="Multidrug ABC transporter ATP-binding protein"/>
    <property type="match status" value="1"/>
</dbReference>
<proteinExistence type="predicted"/>
<dbReference type="InterPro" id="IPR036640">
    <property type="entry name" value="ABC1_TM_sf"/>
</dbReference>
<dbReference type="InterPro" id="IPR003439">
    <property type="entry name" value="ABC_transporter-like_ATP-bd"/>
</dbReference>
<evidence type="ECO:0000256" key="6">
    <source>
        <dbReference type="ARBA" id="ARBA00022840"/>
    </source>
</evidence>
<dbReference type="GO" id="GO:0005524">
    <property type="term" value="F:ATP binding"/>
    <property type="evidence" value="ECO:0007669"/>
    <property type="project" value="UniProtKB-KW"/>
</dbReference>
<dbReference type="PANTHER" id="PTHR43394">
    <property type="entry name" value="ATP-DEPENDENT PERMEASE MDL1, MITOCHONDRIAL"/>
    <property type="match status" value="1"/>
</dbReference>
<gene>
    <name evidence="12" type="primary">lmrA3</name>
    <name evidence="12" type="ORF">HMPREF9088_2022</name>
</gene>
<dbReference type="FunFam" id="1.20.1560.10:FF:000011">
    <property type="entry name" value="Multidrug ABC transporter ATP-binding protein"/>
    <property type="match status" value="1"/>
</dbReference>
<dbReference type="GO" id="GO:0005886">
    <property type="term" value="C:plasma membrane"/>
    <property type="evidence" value="ECO:0007669"/>
    <property type="project" value="UniProtKB-SubCell"/>
</dbReference>
<keyword evidence="12" id="KW-0378">Hydrolase</keyword>